<dbReference type="STRING" id="446470.Snas_0125"/>
<dbReference type="KEGG" id="sna:Snas_0125"/>
<name>D3Q1J8_STANL</name>
<evidence type="ECO:0000313" key="3">
    <source>
        <dbReference type="Proteomes" id="UP000000844"/>
    </source>
</evidence>
<keyword evidence="3" id="KW-1185">Reference proteome</keyword>
<reference evidence="2 3" key="1">
    <citation type="journal article" date="2009" name="Stand. Genomic Sci.">
        <title>Complete genome sequence of Stackebrandtia nassauensis type strain (LLR-40K-21).</title>
        <authorList>
            <person name="Munk C."/>
            <person name="Lapidus A."/>
            <person name="Copeland A."/>
            <person name="Jando M."/>
            <person name="Mayilraj S."/>
            <person name="Glavina Del Rio T."/>
            <person name="Nolan M."/>
            <person name="Chen F."/>
            <person name="Lucas S."/>
            <person name="Tice H."/>
            <person name="Cheng J.F."/>
            <person name="Han C."/>
            <person name="Detter J.C."/>
            <person name="Bruce D."/>
            <person name="Goodwin L."/>
            <person name="Chain P."/>
            <person name="Pitluck S."/>
            <person name="Goker M."/>
            <person name="Ovchinikova G."/>
            <person name="Pati A."/>
            <person name="Ivanova N."/>
            <person name="Mavromatis K."/>
            <person name="Chen A."/>
            <person name="Palaniappan K."/>
            <person name="Land M."/>
            <person name="Hauser L."/>
            <person name="Chang Y.J."/>
            <person name="Jeffries C.D."/>
            <person name="Bristow J."/>
            <person name="Eisen J.A."/>
            <person name="Markowitz V."/>
            <person name="Hugenholtz P."/>
            <person name="Kyrpides N.C."/>
            <person name="Klenk H.P."/>
        </authorList>
    </citation>
    <scope>NUCLEOTIDE SEQUENCE [LARGE SCALE GENOMIC DNA]</scope>
    <source>
        <strain evidence="3">DSM 44728 / CIP 108903 / NRRL B-16338 / NBRC 102104 / LLR-40K-21</strain>
    </source>
</reference>
<organism evidence="2 3">
    <name type="scientific">Stackebrandtia nassauensis (strain DSM 44728 / CIP 108903 / NRRL B-16338 / NBRC 102104 / LLR-40K-21)</name>
    <dbReference type="NCBI Taxonomy" id="446470"/>
    <lineage>
        <taxon>Bacteria</taxon>
        <taxon>Bacillati</taxon>
        <taxon>Actinomycetota</taxon>
        <taxon>Actinomycetes</taxon>
        <taxon>Glycomycetales</taxon>
        <taxon>Glycomycetaceae</taxon>
        <taxon>Stackebrandtia</taxon>
    </lineage>
</organism>
<feature type="region of interest" description="Disordered" evidence="1">
    <location>
        <begin position="173"/>
        <end position="272"/>
    </location>
</feature>
<accession>D3Q1J8</accession>
<dbReference type="HOGENOM" id="CLU_930370_0_0_11"/>
<evidence type="ECO:0000313" key="2">
    <source>
        <dbReference type="EMBL" id="ADD39846.1"/>
    </source>
</evidence>
<dbReference type="EMBL" id="CP001778">
    <property type="protein sequence ID" value="ADD39846.1"/>
    <property type="molecule type" value="Genomic_DNA"/>
</dbReference>
<proteinExistence type="predicted"/>
<feature type="compositionally biased region" description="Gly residues" evidence="1">
    <location>
        <begin position="239"/>
        <end position="251"/>
    </location>
</feature>
<evidence type="ECO:0000256" key="1">
    <source>
        <dbReference type="SAM" id="MobiDB-lite"/>
    </source>
</evidence>
<protein>
    <submittedName>
        <fullName evidence="2">Uncharacterized protein</fullName>
    </submittedName>
</protein>
<dbReference type="AlphaFoldDB" id="D3Q1J8"/>
<gene>
    <name evidence="2" type="ordered locus">Snas_0125</name>
</gene>
<sequence length="299" mass="30479">MTGQHRGTGERRLARLRACLTSRGLRRGLLIAGFATVAWLAGSSHANADSGPVADTELATTPLVSRALEAMTTSDETGVADEARSPDFRHASSTVDTAASETPNRVLRFTHPVTAPLAKQATPDMVAPLTSAARPVTGELDAVTKPVDGTLKRIARPVAVDANPIGAVLSWVKPTSNGTENETVRDHSDSAAAKARHGDLGANVTLDRTVPHDRNADGRTGASEPFTGTAQPDIYGIAAPGGIGTGTGPGGSPTHDTGAGLSMSAADSAVNAGTSRVNPLTAATGQLPDHVEDPAVSPD</sequence>
<feature type="region of interest" description="Disordered" evidence="1">
    <location>
        <begin position="280"/>
        <end position="299"/>
    </location>
</feature>
<dbReference type="Proteomes" id="UP000000844">
    <property type="component" value="Chromosome"/>
</dbReference>